<evidence type="ECO:0000256" key="3">
    <source>
        <dbReference type="ARBA" id="ARBA00011270"/>
    </source>
</evidence>
<dbReference type="EC" id="4.2.1.20" evidence="9"/>
<dbReference type="FunFam" id="3.20.20.70:FF:000037">
    <property type="entry name" value="Tryptophan synthase alpha chain"/>
    <property type="match status" value="1"/>
</dbReference>
<evidence type="ECO:0000256" key="6">
    <source>
        <dbReference type="ARBA" id="ARBA00023141"/>
    </source>
</evidence>
<evidence type="ECO:0000256" key="10">
    <source>
        <dbReference type="RuleBase" id="RU003662"/>
    </source>
</evidence>
<evidence type="ECO:0000256" key="2">
    <source>
        <dbReference type="ARBA" id="ARBA00004733"/>
    </source>
</evidence>
<dbReference type="HAMAP" id="MF_00131">
    <property type="entry name" value="Trp_synth_alpha"/>
    <property type="match status" value="1"/>
</dbReference>
<dbReference type="InterPro" id="IPR002028">
    <property type="entry name" value="Trp_synthase_suA"/>
</dbReference>
<evidence type="ECO:0000256" key="8">
    <source>
        <dbReference type="ARBA" id="ARBA00049047"/>
    </source>
</evidence>
<feature type="active site" description="Proton acceptor" evidence="9">
    <location>
        <position position="49"/>
    </location>
</feature>
<keyword evidence="6 9" id="KW-0057">Aromatic amino acid biosynthesis</keyword>
<protein>
    <recommendedName>
        <fullName evidence="9">Tryptophan synthase alpha chain</fullName>
        <ecNumber evidence="9">4.2.1.20</ecNumber>
    </recommendedName>
</protein>
<feature type="active site" description="Proton acceptor" evidence="9">
    <location>
        <position position="60"/>
    </location>
</feature>
<dbReference type="GO" id="GO:0005829">
    <property type="term" value="C:cytosol"/>
    <property type="evidence" value="ECO:0007669"/>
    <property type="project" value="TreeGrafter"/>
</dbReference>
<keyword evidence="4 9" id="KW-0028">Amino-acid biosynthesis</keyword>
<dbReference type="EMBL" id="KY083067">
    <property type="protein sequence ID" value="ARX96151.1"/>
    <property type="molecule type" value="Genomic_DNA"/>
</dbReference>
<dbReference type="Gene3D" id="3.20.20.70">
    <property type="entry name" value="Aldolase class I"/>
    <property type="match status" value="1"/>
</dbReference>
<dbReference type="GeneID" id="33366822"/>
<evidence type="ECO:0000256" key="4">
    <source>
        <dbReference type="ARBA" id="ARBA00022605"/>
    </source>
</evidence>
<dbReference type="SUPFAM" id="SSF51366">
    <property type="entry name" value="Ribulose-phoshate binding barrel"/>
    <property type="match status" value="1"/>
</dbReference>
<evidence type="ECO:0000256" key="5">
    <source>
        <dbReference type="ARBA" id="ARBA00022822"/>
    </source>
</evidence>
<dbReference type="UniPathway" id="UPA00035">
    <property type="reaction ID" value="UER00044"/>
</dbReference>
<geneLocation type="chloroplast" evidence="11"/>
<dbReference type="AlphaFoldDB" id="A0A1Z1XBA9"/>
<dbReference type="RefSeq" id="YP_009402802.1">
    <property type="nucleotide sequence ID" value="NC_035350.1"/>
</dbReference>
<dbReference type="GO" id="GO:0004834">
    <property type="term" value="F:tryptophan synthase activity"/>
    <property type="evidence" value="ECO:0007669"/>
    <property type="project" value="UniProtKB-UniRule"/>
</dbReference>
<keyword evidence="11" id="KW-0150">Chloroplast</keyword>
<keyword evidence="5 9" id="KW-0822">Tryptophan biosynthesis</keyword>
<evidence type="ECO:0000256" key="1">
    <source>
        <dbReference type="ARBA" id="ARBA00003365"/>
    </source>
</evidence>
<comment type="similarity">
    <text evidence="9 10">Belongs to the TrpA family.</text>
</comment>
<dbReference type="InterPro" id="IPR013785">
    <property type="entry name" value="Aldolase_TIM"/>
</dbReference>
<keyword evidence="7 9" id="KW-0456">Lyase</keyword>
<comment type="subunit">
    <text evidence="3 9">Tetramer of two alpha and two beta chains.</text>
</comment>
<dbReference type="NCBIfam" id="TIGR00262">
    <property type="entry name" value="trpA"/>
    <property type="match status" value="1"/>
</dbReference>
<proteinExistence type="inferred from homology"/>
<dbReference type="PANTHER" id="PTHR43406">
    <property type="entry name" value="TRYPTOPHAN SYNTHASE, ALPHA CHAIN"/>
    <property type="match status" value="1"/>
</dbReference>
<comment type="pathway">
    <text evidence="2 9">Amino-acid biosynthesis; L-tryptophan biosynthesis; L-tryptophan from chorismate: step 5/5.</text>
</comment>
<comment type="function">
    <text evidence="1 9">The alpha subunit is responsible for the aldol cleavage of indoleglycerol phosphate to indole and glyceraldehyde 3-phosphate.</text>
</comment>
<dbReference type="GO" id="GO:0009507">
    <property type="term" value="C:chloroplast"/>
    <property type="evidence" value="ECO:0007669"/>
    <property type="project" value="UniProtKB-SubCell"/>
</dbReference>
<comment type="subcellular location">
    <subcellularLocation>
        <location evidence="9">Plastid</location>
        <location evidence="9">Chloroplast</location>
    </subcellularLocation>
</comment>
<evidence type="ECO:0000313" key="11">
    <source>
        <dbReference type="EMBL" id="ARX96151.1"/>
    </source>
</evidence>
<comment type="catalytic activity">
    <reaction evidence="8 9">
        <text>(1S,2R)-1-C-(indol-3-yl)glycerol 3-phosphate + L-serine = D-glyceraldehyde 3-phosphate + L-tryptophan + H2O</text>
        <dbReference type="Rhea" id="RHEA:10532"/>
        <dbReference type="ChEBI" id="CHEBI:15377"/>
        <dbReference type="ChEBI" id="CHEBI:33384"/>
        <dbReference type="ChEBI" id="CHEBI:57912"/>
        <dbReference type="ChEBI" id="CHEBI:58866"/>
        <dbReference type="ChEBI" id="CHEBI:59776"/>
        <dbReference type="EC" id="4.2.1.20"/>
    </reaction>
</comment>
<dbReference type="CDD" id="cd04724">
    <property type="entry name" value="Tryptophan_synthase_alpha"/>
    <property type="match status" value="1"/>
</dbReference>
<organism evidence="11">
    <name type="scientific">Compsopogon caeruleus</name>
    <dbReference type="NCBI Taxonomy" id="31354"/>
    <lineage>
        <taxon>Eukaryota</taxon>
        <taxon>Rhodophyta</taxon>
        <taxon>Compsopogonophyceae</taxon>
        <taxon>Compsopogonales</taxon>
        <taxon>Compsopogonaceae</taxon>
        <taxon>Compsopogon</taxon>
    </lineage>
</organism>
<sequence>MSMINISNKFNTLKGKCAFIPFITAGYPSLKITKAALSILDKEQADIIEIGLPYTDSLADGPIIQKAAEIALNQGTSLKDIFIMLEEIIPNISTPIIIFSYYNIILNYKPIKFIKKIKNIGVQGLLIPDLPIEESLEIINLCKQENIALILLISPTSSNDRIKKIVQHGEGFLYIVSSTGVTGIRENFNTNIKNLIKKVKDITDIPVVVGFGISNTKQLLEIKSSGTEGVVVGSALMKLLNNVNNEKDLREFQEFCREMKSATL</sequence>
<gene>
    <name evidence="9 11" type="primary">trpA</name>
</gene>
<keyword evidence="11" id="KW-0934">Plastid</keyword>
<reference evidence="11" key="1">
    <citation type="submission" date="2016-11" db="EMBL/GenBank/DDBJ databases">
        <title>Chloroplast genome of compsopogon caeruleus.</title>
        <authorList>
            <person name="Nan F."/>
        </authorList>
    </citation>
    <scope>NUCLEOTIDE SEQUENCE</scope>
</reference>
<evidence type="ECO:0000256" key="7">
    <source>
        <dbReference type="ARBA" id="ARBA00023239"/>
    </source>
</evidence>
<dbReference type="InterPro" id="IPR011060">
    <property type="entry name" value="RibuloseP-bd_barrel"/>
</dbReference>
<accession>A0A1Z1XBA9</accession>
<dbReference type="PANTHER" id="PTHR43406:SF1">
    <property type="entry name" value="TRYPTOPHAN SYNTHASE ALPHA CHAIN, CHLOROPLASTIC"/>
    <property type="match status" value="1"/>
</dbReference>
<dbReference type="Pfam" id="PF00290">
    <property type="entry name" value="Trp_syntA"/>
    <property type="match status" value="1"/>
</dbReference>
<name>A0A1Z1XBA9_9RHOD</name>
<evidence type="ECO:0000256" key="9">
    <source>
        <dbReference type="HAMAP-Rule" id="MF_00131"/>
    </source>
</evidence>